<dbReference type="AlphaFoldDB" id="A0A2G5DGY2"/>
<organism evidence="1 2">
    <name type="scientific">Aquilegia coerulea</name>
    <name type="common">Rocky mountain columbine</name>
    <dbReference type="NCBI Taxonomy" id="218851"/>
    <lineage>
        <taxon>Eukaryota</taxon>
        <taxon>Viridiplantae</taxon>
        <taxon>Streptophyta</taxon>
        <taxon>Embryophyta</taxon>
        <taxon>Tracheophyta</taxon>
        <taxon>Spermatophyta</taxon>
        <taxon>Magnoliopsida</taxon>
        <taxon>Ranunculales</taxon>
        <taxon>Ranunculaceae</taxon>
        <taxon>Thalictroideae</taxon>
        <taxon>Aquilegia</taxon>
    </lineage>
</organism>
<name>A0A2G5DGY2_AQUCA</name>
<dbReference type="InParanoid" id="A0A2G5DGY2"/>
<dbReference type="PANTHER" id="PTHR33108:SF14">
    <property type="entry name" value="OS01G0745000 PROTEIN"/>
    <property type="match status" value="1"/>
</dbReference>
<dbReference type="Pfam" id="PF07911">
    <property type="entry name" value="DUF1677"/>
    <property type="match status" value="1"/>
</dbReference>
<protein>
    <recommendedName>
        <fullName evidence="3">DUF1677 family protein</fullName>
    </recommendedName>
</protein>
<dbReference type="Proteomes" id="UP000230069">
    <property type="component" value="Unassembled WGS sequence"/>
</dbReference>
<gene>
    <name evidence="1" type="ORF">AQUCO_02000314v1</name>
</gene>
<dbReference type="PANTHER" id="PTHR33108">
    <property type="entry name" value="OS01G0745000 PROTEIN"/>
    <property type="match status" value="1"/>
</dbReference>
<dbReference type="OrthoDB" id="678173at2759"/>
<evidence type="ECO:0000313" key="2">
    <source>
        <dbReference type="Proteomes" id="UP000230069"/>
    </source>
</evidence>
<sequence>MDLRSDQSLRRAVSDVNIEINKFQKDQDPVPTMNEVEKVECRCCGLNEDCTPDYIKYVRDSHCSHWVCGLCSEVVKERLARVPISTMEEAVCAHAEICQKFNSTTRLNPKLSLAWTMRDIAKKKSQQRVPTDSKKSSASKIARTSSCFAKIDLE</sequence>
<keyword evidence="2" id="KW-1185">Reference proteome</keyword>
<dbReference type="InterPro" id="IPR012876">
    <property type="entry name" value="DUF1677_pln"/>
</dbReference>
<evidence type="ECO:0008006" key="3">
    <source>
        <dbReference type="Google" id="ProtNLM"/>
    </source>
</evidence>
<accession>A0A2G5DGY2</accession>
<dbReference type="EMBL" id="KZ305037">
    <property type="protein sequence ID" value="PIA42779.1"/>
    <property type="molecule type" value="Genomic_DNA"/>
</dbReference>
<proteinExistence type="predicted"/>
<dbReference type="STRING" id="218851.A0A2G5DGY2"/>
<evidence type="ECO:0000313" key="1">
    <source>
        <dbReference type="EMBL" id="PIA42779.1"/>
    </source>
</evidence>
<reference evidence="1 2" key="1">
    <citation type="submission" date="2017-09" db="EMBL/GenBank/DDBJ databases">
        <title>WGS assembly of Aquilegia coerulea Goldsmith.</title>
        <authorList>
            <person name="Hodges S."/>
            <person name="Kramer E."/>
            <person name="Nordborg M."/>
            <person name="Tomkins J."/>
            <person name="Borevitz J."/>
            <person name="Derieg N."/>
            <person name="Yan J."/>
            <person name="Mihaltcheva S."/>
            <person name="Hayes R.D."/>
            <person name="Rokhsar D."/>
        </authorList>
    </citation>
    <scope>NUCLEOTIDE SEQUENCE [LARGE SCALE GENOMIC DNA]</scope>
    <source>
        <strain evidence="2">cv. Goldsmith</strain>
    </source>
</reference>